<proteinExistence type="predicted"/>
<feature type="region of interest" description="Disordered" evidence="1">
    <location>
        <begin position="55"/>
        <end position="77"/>
    </location>
</feature>
<evidence type="ECO:0000313" key="3">
    <source>
        <dbReference type="Proteomes" id="UP000225740"/>
    </source>
</evidence>
<sequence>MGESVTDVTEIPEWNCVPRHVIQDAASVQSEDEAKSERVASRMICGNVAGHCRLAPREKTRGGKRKSPGRGRPGLSGSFVVGFDGCERFAS</sequence>
<keyword evidence="3" id="KW-1185">Reference proteome</keyword>
<gene>
    <name evidence="2" type="ORF">CEE69_15865</name>
</gene>
<dbReference type="EMBL" id="NIZW01000011">
    <property type="protein sequence ID" value="PHQ34474.1"/>
    <property type="molecule type" value="Genomic_DNA"/>
</dbReference>
<comment type="caution">
    <text evidence="2">The sequence shown here is derived from an EMBL/GenBank/DDBJ whole genome shotgun (WGS) entry which is preliminary data.</text>
</comment>
<name>A0A2G1W612_9BACT</name>
<reference evidence="2 3" key="1">
    <citation type="submission" date="2017-06" db="EMBL/GenBank/DDBJ databases">
        <title>Description of Rhodopirellula bahusiensis sp. nov.</title>
        <authorList>
            <person name="Kizina J."/>
            <person name="Harder J."/>
        </authorList>
    </citation>
    <scope>NUCLEOTIDE SEQUENCE [LARGE SCALE GENOMIC DNA]</scope>
    <source>
        <strain evidence="2 3">SWK21</strain>
    </source>
</reference>
<evidence type="ECO:0000256" key="1">
    <source>
        <dbReference type="SAM" id="MobiDB-lite"/>
    </source>
</evidence>
<accession>A0A2G1W612</accession>
<dbReference type="AlphaFoldDB" id="A0A2G1W612"/>
<protein>
    <submittedName>
        <fullName evidence="2">Uncharacterized protein</fullName>
    </submittedName>
</protein>
<evidence type="ECO:0000313" key="2">
    <source>
        <dbReference type="EMBL" id="PHQ34474.1"/>
    </source>
</evidence>
<dbReference type="Proteomes" id="UP000225740">
    <property type="component" value="Unassembled WGS sequence"/>
</dbReference>
<organism evidence="2 3">
    <name type="scientific">Rhodopirellula bahusiensis</name>
    <dbReference type="NCBI Taxonomy" id="2014065"/>
    <lineage>
        <taxon>Bacteria</taxon>
        <taxon>Pseudomonadati</taxon>
        <taxon>Planctomycetota</taxon>
        <taxon>Planctomycetia</taxon>
        <taxon>Pirellulales</taxon>
        <taxon>Pirellulaceae</taxon>
        <taxon>Rhodopirellula</taxon>
    </lineage>
</organism>